<protein>
    <submittedName>
        <fullName evidence="2">RGS7</fullName>
    </submittedName>
</protein>
<keyword evidence="1" id="KW-1133">Transmembrane helix</keyword>
<dbReference type="EMBL" id="JAOPGA020001696">
    <property type="protein sequence ID" value="KAL0490555.1"/>
    <property type="molecule type" value="Genomic_DNA"/>
</dbReference>
<proteinExistence type="predicted"/>
<evidence type="ECO:0000256" key="1">
    <source>
        <dbReference type="SAM" id="Phobius"/>
    </source>
</evidence>
<feature type="transmembrane region" description="Helical" evidence="1">
    <location>
        <begin position="558"/>
        <end position="584"/>
    </location>
</feature>
<keyword evidence="1" id="KW-0472">Membrane</keyword>
<feature type="transmembrane region" description="Helical" evidence="1">
    <location>
        <begin position="605"/>
        <end position="625"/>
    </location>
</feature>
<accession>A0AAW2ZM22</accession>
<gene>
    <name evidence="2" type="ORF">AKO1_003041</name>
</gene>
<keyword evidence="1" id="KW-0812">Transmembrane</keyword>
<evidence type="ECO:0000313" key="2">
    <source>
        <dbReference type="EMBL" id="KAL0490555.1"/>
    </source>
</evidence>
<organism evidence="2 3">
    <name type="scientific">Acrasis kona</name>
    <dbReference type="NCBI Taxonomy" id="1008807"/>
    <lineage>
        <taxon>Eukaryota</taxon>
        <taxon>Discoba</taxon>
        <taxon>Heterolobosea</taxon>
        <taxon>Tetramitia</taxon>
        <taxon>Eutetramitia</taxon>
        <taxon>Acrasidae</taxon>
        <taxon>Acrasis</taxon>
    </lineage>
</organism>
<feature type="transmembrane region" description="Helical" evidence="1">
    <location>
        <begin position="408"/>
        <end position="430"/>
    </location>
</feature>
<feature type="transmembrane region" description="Helical" evidence="1">
    <location>
        <begin position="645"/>
        <end position="663"/>
    </location>
</feature>
<dbReference type="AlphaFoldDB" id="A0AAW2ZM22"/>
<dbReference type="SUPFAM" id="SSF48097">
    <property type="entry name" value="Regulator of G-protein signaling, RGS"/>
    <property type="match status" value="1"/>
</dbReference>
<dbReference type="SUPFAM" id="SSF53474">
    <property type="entry name" value="alpha/beta-Hydrolases"/>
    <property type="match status" value="1"/>
</dbReference>
<comment type="caution">
    <text evidence="2">The sequence shown here is derived from an EMBL/GenBank/DDBJ whole genome shotgun (WGS) entry which is preliminary data.</text>
</comment>
<evidence type="ECO:0000313" key="3">
    <source>
        <dbReference type="Proteomes" id="UP001431209"/>
    </source>
</evidence>
<keyword evidence="3" id="KW-1185">Reference proteome</keyword>
<dbReference type="Gene3D" id="1.10.167.10">
    <property type="entry name" value="Regulator of G-protein Signalling 4, domain 2"/>
    <property type="match status" value="1"/>
</dbReference>
<dbReference type="InterPro" id="IPR036305">
    <property type="entry name" value="RGS_sf"/>
</dbReference>
<dbReference type="InterPro" id="IPR044926">
    <property type="entry name" value="RGS_subdomain_2"/>
</dbReference>
<feature type="transmembrane region" description="Helical" evidence="1">
    <location>
        <begin position="442"/>
        <end position="460"/>
    </location>
</feature>
<name>A0AAW2ZM22_9EUKA</name>
<dbReference type="Gene3D" id="3.40.50.1820">
    <property type="entry name" value="alpha/beta hydrolase"/>
    <property type="match status" value="1"/>
</dbReference>
<feature type="transmembrane region" description="Helical" evidence="1">
    <location>
        <begin position="525"/>
        <end position="546"/>
    </location>
</feature>
<feature type="transmembrane region" description="Helical" evidence="1">
    <location>
        <begin position="472"/>
        <end position="504"/>
    </location>
</feature>
<reference evidence="2 3" key="1">
    <citation type="submission" date="2024-03" db="EMBL/GenBank/DDBJ databases">
        <title>The Acrasis kona genome and developmental transcriptomes reveal deep origins of eukaryotic multicellular pathways.</title>
        <authorList>
            <person name="Sheikh S."/>
            <person name="Fu C.-J."/>
            <person name="Brown M.W."/>
            <person name="Baldauf S.L."/>
        </authorList>
    </citation>
    <scope>NUCLEOTIDE SEQUENCE [LARGE SCALE GENOMIC DNA]</scope>
    <source>
        <strain evidence="2 3">ATCC MYA-3509</strain>
    </source>
</reference>
<dbReference type="InterPro" id="IPR029058">
    <property type="entry name" value="AB_hydrolase_fold"/>
</dbReference>
<dbReference type="Proteomes" id="UP001431209">
    <property type="component" value="Unassembled WGS sequence"/>
</dbReference>
<sequence length="824" mass="92186">MPSMRGSTNAYQKSDFPCESFSFTESLDGMSGDNCQNPKSPYGLFGGLTVDDIALDLIDFTKEVKLNQTTTPIIYYGRGFGSYVINRALFFNLTIADSIILDSAWSPFTNALDWDVQRDRIAKNILSNIFPENNKEYSSATTTSALSSYKKISADIQNQRAICGQRPSEGFDSAWGQVTAASIFDDSLRHRFMQLLTEFEKCEYSGYGSALSYVDARIGDSKYSFVTFRRFTKTTESTALINNVILSELIDPSTLANARRYQLDFSFRVSGYVNLLLSGGWSTYAPSPYKGRVANYTGPILILNGDLDPQSSVQSAVNLSSYYPNSKLVIMPGRMDDCVFKSKLESTLESTCGSNLVSQFLNCPTCTLNTSCVNETSYVTFHPTQTSRLFFNSYIWKSRYIAPTVNNIVFSIIFSLCIPLVVILFVLLIVYKNNKRVTSRSFAPHVGLIFVFVFRVMLVLSRSSQYASLPLVGIGIIIQECLLISAAFVMVSQIVRFYALTFIYKKMAHKQSISKLVNLLVNGKILIVLFLVIFFVWLCFGIITYVTSFYTSYVVFTAYLTTTIVVAVILAVTAIVLGIINIVVQLVITKFDFKSVLFQGDPLHFRIDSVVLIPTIAAGIVGNVINSITVGNASLLIFSDVMLEIFLLLLMLYYGSPVIFCLLDTINNMNAVRVVFVDQTARSDNIDLNNMVDVIERMMKNDVARGLVENYCVHEFSLENVIAFLEVEQVKADGINFDTLKQLHNKYVVDGAQNQLNLPSKLVQNYKRVLTEESRAEINDIIESLRNAIIANLLDTFSRFIITADYEKAVAAVKSIEKMRSVLN</sequence>